<evidence type="ECO:0000313" key="2">
    <source>
        <dbReference type="EMBL" id="PKK79578.1"/>
    </source>
</evidence>
<comment type="caution">
    <text evidence="2">The sequence shown here is derived from an EMBL/GenBank/DDBJ whole genome shotgun (WGS) entry which is preliminary data.</text>
</comment>
<dbReference type="VEuPathDB" id="FungiDB:RhiirFUN_014099"/>
<feature type="region of interest" description="Disordered" evidence="1">
    <location>
        <begin position="62"/>
        <end position="136"/>
    </location>
</feature>
<accession>A0A2N1P090</accession>
<organism evidence="2 3">
    <name type="scientific">Rhizophagus irregularis</name>
    <dbReference type="NCBI Taxonomy" id="588596"/>
    <lineage>
        <taxon>Eukaryota</taxon>
        <taxon>Fungi</taxon>
        <taxon>Fungi incertae sedis</taxon>
        <taxon>Mucoromycota</taxon>
        <taxon>Glomeromycotina</taxon>
        <taxon>Glomeromycetes</taxon>
        <taxon>Glomerales</taxon>
        <taxon>Glomeraceae</taxon>
        <taxon>Rhizophagus</taxon>
    </lineage>
</organism>
<feature type="compositionally biased region" description="Polar residues" evidence="1">
    <location>
        <begin position="72"/>
        <end position="84"/>
    </location>
</feature>
<proteinExistence type="predicted"/>
<reference evidence="2 3" key="2">
    <citation type="submission" date="2017-10" db="EMBL/GenBank/DDBJ databases">
        <title>Extensive intraspecific genome diversity in a model arbuscular mycorrhizal fungus.</title>
        <authorList>
            <person name="Chen E.C.H."/>
            <person name="Morin E."/>
            <person name="Baudet D."/>
            <person name="Noel J."/>
            <person name="Ndikumana S."/>
            <person name="Charron P."/>
            <person name="St-Onge C."/>
            <person name="Giorgi J."/>
            <person name="Grigoriev I.V."/>
            <person name="Roux C."/>
            <person name="Martin F.M."/>
            <person name="Corradi N."/>
        </authorList>
    </citation>
    <scope>NUCLEOTIDE SEQUENCE [LARGE SCALE GENOMIC DNA]</scope>
    <source>
        <strain evidence="2 3">C2</strain>
    </source>
</reference>
<dbReference type="VEuPathDB" id="FungiDB:RhiirA1_473410"/>
<name>A0A2N1P090_9GLOM</name>
<sequence length="853" mass="98741">MANSDAQTLAKHFVLVVSDFGQGFRFQKAVFEYQNCLKPKTETRLKLRGFGYKYRSCQHSFPTLKKKHKPKAQNTLNKKSGFTGQSSNSNQSKKKDKKSSTKLAKDDNQLKNQILRRRLRISQRDSKNNSNEKFPRNHKVQRAISMKAFTSEGWSYNFAISCNNVGKPMEIKRLLYTCNQKEKKVPKIDCDNNQSRYSCSDSRKTFILKGSEEINDDVKLINKLQRHTKCSPLYYLCSKHRQQNVLLNLNEEAPDEFELKMSTYPASNIIVLNQNGTQYTYTIIKEGYYPQNDILCYTSARSCNNTQFKIPDDYLIQTSWGREKIPVFKISFGENFQASVESIHSATKAANAYLQSGARKRKRRSHMLKPFNKLSNSMKTKRVYMFNEQLAVNFTNTAAKYFHSDDCPTLQKICFTVQDKNFQASFGNQNKEKENQRNEAFTKVIDQGPIARDSYRNLAALQPELPRETTIYKTKKRINEEMNNTIPISILNISNQLSPTPINENLDINDPEIVEEVLKYIGKAGYRRITDILLFILPDLINRRVINPDNPIINLRISGDGRNVGRKVKHVIITCVILDDIANLHKSDYHYTIILYPGTENYELLQRMIEPISNELNDLVLNGLRDSNGTIWTINPYFSSDWKFMAIVLGFNAPNSKHFCPWCLCTKENIGNKHKVCVIEKTMDQIKLKPPPGHVKSPLLQMIPLSHYVPDELHIMLRIWDSHFADQAKQWLDLFLTPFQGEPNTITFKMGLYRPKDVTPYMHVLVHHLPEFMEQHQKFGLSAFSCAPVEKKNHDQVSAFFRKTMKDGGKGIERKSAIFEILHYENRSLYFAQKGTIDKYSKPQHIHVKKLKK</sequence>
<dbReference type="VEuPathDB" id="FungiDB:FUN_000207"/>
<dbReference type="VEuPathDB" id="FungiDB:RhiirA1_404696"/>
<dbReference type="AlphaFoldDB" id="A0A2N1P090"/>
<dbReference type="PANTHER" id="PTHR31424:SF5">
    <property type="entry name" value="APPLE DOMAIN-CONTAINING PROTEIN"/>
    <property type="match status" value="1"/>
</dbReference>
<dbReference type="Proteomes" id="UP000233469">
    <property type="component" value="Unassembled WGS sequence"/>
</dbReference>
<evidence type="ECO:0000256" key="1">
    <source>
        <dbReference type="SAM" id="MobiDB-lite"/>
    </source>
</evidence>
<dbReference type="PANTHER" id="PTHR31424">
    <property type="entry name" value="PROTEIN CBG23806"/>
    <property type="match status" value="1"/>
</dbReference>
<protein>
    <submittedName>
        <fullName evidence="2">Uncharacterized protein</fullName>
    </submittedName>
</protein>
<gene>
    <name evidence="2" type="ORF">RhiirC2_824546</name>
</gene>
<evidence type="ECO:0000313" key="3">
    <source>
        <dbReference type="Proteomes" id="UP000233469"/>
    </source>
</evidence>
<dbReference type="EMBL" id="LLXL01000040">
    <property type="protein sequence ID" value="PKK79578.1"/>
    <property type="molecule type" value="Genomic_DNA"/>
</dbReference>
<reference evidence="2 3" key="1">
    <citation type="submission" date="2016-04" db="EMBL/GenBank/DDBJ databases">
        <title>Genome analyses suggest a sexual origin of heterokaryosis in a supposedly ancient asexual fungus.</title>
        <authorList>
            <person name="Ropars J."/>
            <person name="Sedzielewska K."/>
            <person name="Noel J."/>
            <person name="Charron P."/>
            <person name="Farinelli L."/>
            <person name="Marton T."/>
            <person name="Kruger M."/>
            <person name="Pelin A."/>
            <person name="Brachmann A."/>
            <person name="Corradi N."/>
        </authorList>
    </citation>
    <scope>NUCLEOTIDE SEQUENCE [LARGE SCALE GENOMIC DNA]</scope>
    <source>
        <strain evidence="2 3">C2</strain>
    </source>
</reference>